<keyword evidence="3" id="KW-0413">Isomerase</keyword>
<dbReference type="Pfam" id="PF21113">
    <property type="entry name" value="LarA_C"/>
    <property type="match status" value="1"/>
</dbReference>
<dbReference type="Pfam" id="PF09861">
    <property type="entry name" value="Lar_N"/>
    <property type="match status" value="1"/>
</dbReference>
<sequence>MAKFELSYGKEMLSFELPSSVKVQEIKAKASQPILNIEQAIRQAVTHPLGTAPLTKIVKPRDKVVIVVSDITRLWVRTDILLPVLLDVLNEAGVSDLDISIVTATGDHRLQTFEEHTAICGSAVVARVPIYDHECHDPDLVDLGVSSQGTPIIVNRRVWEADKVILTGGIAYHLLAGFGGGRKSIAPGVCGYEMIQKNHALALNGGGPSGLNPNIESGKMEGNPVAEDMLEIAQLVGVDFILNVVVNEKKEFVYLAAGELEQAHKAGCRVTEEIYGIEIEKRADLVIVSSGGYPKDIQLYQSIKALDNSAYAVREGGVIILVSECSEGIGSQPFYDFFQHGEVEDMNAKLHTDFTMPGFISLRTASICRKSPVILISALPDDVVRSVKMIPAHSPAEALQIAGHIIEQPPETVYLMPQGGSTFPILG</sequence>
<dbReference type="AlphaFoldDB" id="A0A2U3KCZ4"/>
<dbReference type="EMBL" id="OMOF01000094">
    <property type="protein sequence ID" value="SPF37542.1"/>
    <property type="molecule type" value="Genomic_DNA"/>
</dbReference>
<name>A0A2U3KCZ4_9FIRM</name>
<dbReference type="InterPro" id="IPR047926">
    <property type="entry name" value="Ni_dep_LarA"/>
</dbReference>
<accession>A0A2U3KCZ4</accession>
<proteinExistence type="predicted"/>
<dbReference type="GO" id="GO:0050043">
    <property type="term" value="F:lactate racemase activity"/>
    <property type="evidence" value="ECO:0007669"/>
    <property type="project" value="UniProtKB-EC"/>
</dbReference>
<reference evidence="4" key="1">
    <citation type="submission" date="2018-02" db="EMBL/GenBank/DDBJ databases">
        <authorList>
            <person name="Hausmann B."/>
        </authorList>
    </citation>
    <scope>NUCLEOTIDE SEQUENCE [LARGE SCALE GENOMIC DNA]</scope>
    <source>
        <strain evidence="4">Peat soil MAG SbF1</strain>
    </source>
</reference>
<feature type="domain" description="Lactate racemase C-terminal" evidence="2">
    <location>
        <begin position="281"/>
        <end position="420"/>
    </location>
</feature>
<dbReference type="InterPro" id="IPR043166">
    <property type="entry name" value="LarA-like_C"/>
</dbReference>
<dbReference type="PANTHER" id="PTHR33171:SF17">
    <property type="entry name" value="LARA-LIKE N-TERMINAL DOMAIN-CONTAINING PROTEIN"/>
    <property type="match status" value="1"/>
</dbReference>
<feature type="domain" description="LarA-like N-terminal" evidence="1">
    <location>
        <begin position="8"/>
        <end position="203"/>
    </location>
</feature>
<evidence type="ECO:0000259" key="1">
    <source>
        <dbReference type="Pfam" id="PF09861"/>
    </source>
</evidence>
<evidence type="ECO:0000259" key="2">
    <source>
        <dbReference type="Pfam" id="PF21113"/>
    </source>
</evidence>
<evidence type="ECO:0000313" key="3">
    <source>
        <dbReference type="EMBL" id="SPF37542.1"/>
    </source>
</evidence>
<dbReference type="OrthoDB" id="9770545at2"/>
<gene>
    <name evidence="3" type="primary">larA_2</name>
    <name evidence="3" type="ORF">SBF1_1830014</name>
</gene>
<dbReference type="Proteomes" id="UP000238916">
    <property type="component" value="Unassembled WGS sequence"/>
</dbReference>
<protein>
    <submittedName>
        <fullName evidence="3">Putative nickel-dependent lactate racemase LarA</fullName>
        <ecNumber evidence="3">5.1.2.1</ecNumber>
    </submittedName>
</protein>
<organism evidence="3 4">
    <name type="scientific">Candidatus Desulfosporosinus infrequens</name>
    <dbReference type="NCBI Taxonomy" id="2043169"/>
    <lineage>
        <taxon>Bacteria</taxon>
        <taxon>Bacillati</taxon>
        <taxon>Bacillota</taxon>
        <taxon>Clostridia</taxon>
        <taxon>Eubacteriales</taxon>
        <taxon>Desulfitobacteriaceae</taxon>
        <taxon>Desulfosporosinus</taxon>
    </lineage>
</organism>
<dbReference type="NCBIfam" id="NF033504">
    <property type="entry name" value="Ni_dep_LarA"/>
    <property type="match status" value="1"/>
</dbReference>
<dbReference type="InterPro" id="IPR048068">
    <property type="entry name" value="LarA-like"/>
</dbReference>
<evidence type="ECO:0000313" key="4">
    <source>
        <dbReference type="Proteomes" id="UP000238916"/>
    </source>
</evidence>
<dbReference type="Gene3D" id="3.90.226.30">
    <property type="match status" value="1"/>
</dbReference>
<dbReference type="PANTHER" id="PTHR33171">
    <property type="entry name" value="LAR_N DOMAIN-CONTAINING PROTEIN"/>
    <property type="match status" value="1"/>
</dbReference>
<dbReference type="InterPro" id="IPR018657">
    <property type="entry name" value="LarA-like_N"/>
</dbReference>
<dbReference type="EC" id="5.1.2.1" evidence="3"/>
<dbReference type="Gene3D" id="3.40.50.11440">
    <property type="match status" value="1"/>
</dbReference>
<dbReference type="InterPro" id="IPR048520">
    <property type="entry name" value="LarA_C"/>
</dbReference>